<keyword evidence="1" id="KW-0175">Coiled coil</keyword>
<name>A0A859FEC6_9BACI</name>
<organism evidence="3 4">
    <name type="scientific">Paenalkalicoccus suaedae</name>
    <dbReference type="NCBI Taxonomy" id="2592382"/>
    <lineage>
        <taxon>Bacteria</taxon>
        <taxon>Bacillati</taxon>
        <taxon>Bacillota</taxon>
        <taxon>Bacilli</taxon>
        <taxon>Bacillales</taxon>
        <taxon>Bacillaceae</taxon>
        <taxon>Paenalkalicoccus</taxon>
    </lineage>
</organism>
<keyword evidence="2" id="KW-0812">Transmembrane</keyword>
<proteinExistence type="predicted"/>
<dbReference type="RefSeq" id="WP_176009732.1">
    <property type="nucleotide sequence ID" value="NZ_CP041372.2"/>
</dbReference>
<evidence type="ECO:0000256" key="2">
    <source>
        <dbReference type="SAM" id="Phobius"/>
    </source>
</evidence>
<evidence type="ECO:0000313" key="3">
    <source>
        <dbReference type="EMBL" id="QKS71703.1"/>
    </source>
</evidence>
<dbReference type="KEGG" id="psua:FLK61_34045"/>
<dbReference type="Proteomes" id="UP000318138">
    <property type="component" value="Chromosome"/>
</dbReference>
<reference evidence="4" key="1">
    <citation type="submission" date="2019-07" db="EMBL/GenBank/DDBJ databases">
        <title>Bacillus alkalisoli sp. nov. isolated from saline soil.</title>
        <authorList>
            <person name="Sun J.-Q."/>
            <person name="Xu L."/>
        </authorList>
    </citation>
    <scope>NUCLEOTIDE SEQUENCE [LARGE SCALE GENOMIC DNA]</scope>
    <source>
        <strain evidence="4">M4U3P1</strain>
    </source>
</reference>
<keyword evidence="4" id="KW-1185">Reference proteome</keyword>
<evidence type="ECO:0000256" key="1">
    <source>
        <dbReference type="SAM" id="Coils"/>
    </source>
</evidence>
<accession>A0A859FEC6</accession>
<keyword evidence="2" id="KW-0472">Membrane</keyword>
<keyword evidence="2" id="KW-1133">Transmembrane helix</keyword>
<feature type="transmembrane region" description="Helical" evidence="2">
    <location>
        <begin position="117"/>
        <end position="141"/>
    </location>
</feature>
<sequence>MSSEEQKQMRGDTELTYKMIDEMSGIRADIRELMTTMSHFDKKIDRVYDDIRDTKTLASEASSQAESAENQARKALEKIEEQSVHIERLYTRDRENKTEINDRIDEQKKEQVIHRRWLIGLIATGVTAFAGFILTIILALAGG</sequence>
<gene>
    <name evidence="3" type="ORF">FLK61_34045</name>
</gene>
<evidence type="ECO:0000313" key="4">
    <source>
        <dbReference type="Proteomes" id="UP000318138"/>
    </source>
</evidence>
<dbReference type="AlphaFoldDB" id="A0A859FEC6"/>
<dbReference type="EMBL" id="CP041372">
    <property type="protein sequence ID" value="QKS71703.1"/>
    <property type="molecule type" value="Genomic_DNA"/>
</dbReference>
<protein>
    <submittedName>
        <fullName evidence="3">Uncharacterized protein</fullName>
    </submittedName>
</protein>
<feature type="coiled-coil region" evidence="1">
    <location>
        <begin position="51"/>
        <end position="110"/>
    </location>
</feature>